<dbReference type="AlphaFoldDB" id="A0A915I938"/>
<dbReference type="WBParaSite" id="nRc.2.0.1.t10382-RA">
    <property type="protein sequence ID" value="nRc.2.0.1.t10382-RA"/>
    <property type="gene ID" value="nRc.2.0.1.g10382"/>
</dbReference>
<reference evidence="3" key="1">
    <citation type="submission" date="2022-11" db="UniProtKB">
        <authorList>
            <consortium name="WormBaseParasite"/>
        </authorList>
    </citation>
    <scope>IDENTIFICATION</scope>
</reference>
<evidence type="ECO:0000313" key="3">
    <source>
        <dbReference type="WBParaSite" id="nRc.2.0.1.t10382-RA"/>
    </source>
</evidence>
<organism evidence="2 3">
    <name type="scientific">Romanomermis culicivorax</name>
    <name type="common">Nematode worm</name>
    <dbReference type="NCBI Taxonomy" id="13658"/>
    <lineage>
        <taxon>Eukaryota</taxon>
        <taxon>Metazoa</taxon>
        <taxon>Ecdysozoa</taxon>
        <taxon>Nematoda</taxon>
        <taxon>Enoplea</taxon>
        <taxon>Dorylaimia</taxon>
        <taxon>Mermithida</taxon>
        <taxon>Mermithoidea</taxon>
        <taxon>Mermithidae</taxon>
        <taxon>Romanomermis</taxon>
    </lineage>
</organism>
<dbReference type="Proteomes" id="UP000887565">
    <property type="component" value="Unplaced"/>
</dbReference>
<evidence type="ECO:0000256" key="1">
    <source>
        <dbReference type="SAM" id="MobiDB-lite"/>
    </source>
</evidence>
<feature type="compositionally biased region" description="Gly residues" evidence="1">
    <location>
        <begin position="23"/>
        <end position="50"/>
    </location>
</feature>
<keyword evidence="2" id="KW-1185">Reference proteome</keyword>
<accession>A0A915I938</accession>
<proteinExistence type="predicted"/>
<feature type="region of interest" description="Disordered" evidence="1">
    <location>
        <begin position="21"/>
        <end position="127"/>
    </location>
</feature>
<name>A0A915I938_ROMCU</name>
<protein>
    <submittedName>
        <fullName evidence="3">Uncharacterized protein</fullName>
    </submittedName>
</protein>
<feature type="compositionally biased region" description="Basic and acidic residues" evidence="1">
    <location>
        <begin position="59"/>
        <end position="122"/>
    </location>
</feature>
<evidence type="ECO:0000313" key="2">
    <source>
        <dbReference type="Proteomes" id="UP000887565"/>
    </source>
</evidence>
<sequence length="218" mass="23415">MLCIMFEVFLNQDAVGQPDHFGRGGGGMMGRGPGDSGHETMGGGGMGFRGGPPMSGMGDGDRGRGFEGRDGGDRGRGFRGRDGAGRDGGGRDDGDRNREGGDRGDRGGQDYGRNDWNNRNDFDQGNGGYDNGGGIDWSRKLTELFNSPTVKTTFLLMPATTCEIASRILISLWRGEPDAASTASNSLIFWFKSLARTLYSFWATRRQPPGALLTSRDN</sequence>